<dbReference type="InterPro" id="IPR007492">
    <property type="entry name" value="LytTR_DNA-bd_dom"/>
</dbReference>
<dbReference type="GO" id="GO:0000156">
    <property type="term" value="F:phosphorelay response regulator activity"/>
    <property type="evidence" value="ECO:0007669"/>
    <property type="project" value="InterPro"/>
</dbReference>
<evidence type="ECO:0000313" key="4">
    <source>
        <dbReference type="EMBL" id="SNY49105.1"/>
    </source>
</evidence>
<keyword evidence="2" id="KW-0472">Membrane</keyword>
<dbReference type="Gene3D" id="2.40.50.1020">
    <property type="entry name" value="LytTr DNA-binding domain"/>
    <property type="match status" value="1"/>
</dbReference>
<sequence>MLPALLVQQYAKQHTRLTPPNSQAVADRDKRWQIVSSSDQQQHTSLAERIVHHPQKFGYLLLAVFLMLNAAVNASSVWTDLQRSATNGNLWWQPIVWEYSSAVSTLLLCPLLFWWFRQQPLRLVKIGRQLAFHLAGSLIFALLHILIMILLRQPVYALAGDSYGFEPLTADFLYEYRKDAWAYLFFLCCYTLARFFYSRLSGEAHPLNAADNNSGAVTADDDTTPEHFLVKKLDREFLLRNSDIEWLEANGNYVNLHSKGRIYPLRATLSATLKQLEPLGFCRSHRSLAVNLRQIDSMQFQSSGDGEITLYSGNTLALSRRYKDNLKQQLTET</sequence>
<dbReference type="PANTHER" id="PTHR37299">
    <property type="entry name" value="TRANSCRIPTIONAL REGULATOR-RELATED"/>
    <property type="match status" value="1"/>
</dbReference>
<evidence type="ECO:0000256" key="1">
    <source>
        <dbReference type="ARBA" id="ARBA00023012"/>
    </source>
</evidence>
<dbReference type="SMART" id="SM00850">
    <property type="entry name" value="LytTR"/>
    <property type="match status" value="1"/>
</dbReference>
<gene>
    <name evidence="4" type="ORF">SAMN06297280_1255</name>
</gene>
<proteinExistence type="predicted"/>
<evidence type="ECO:0000256" key="2">
    <source>
        <dbReference type="SAM" id="Phobius"/>
    </source>
</evidence>
<dbReference type="InterPro" id="IPR046947">
    <property type="entry name" value="LytR-like"/>
</dbReference>
<dbReference type="GO" id="GO:0003677">
    <property type="term" value="F:DNA binding"/>
    <property type="evidence" value="ECO:0007669"/>
    <property type="project" value="InterPro"/>
</dbReference>
<keyword evidence="2" id="KW-1133">Transmembrane helix</keyword>
<evidence type="ECO:0000313" key="5">
    <source>
        <dbReference type="Proteomes" id="UP000219353"/>
    </source>
</evidence>
<name>A0A285IM78_9GAMM</name>
<keyword evidence="2" id="KW-0812">Transmembrane</keyword>
<organism evidence="4 5">
    <name type="scientific">Arsukibacterium tuosuense</name>
    <dbReference type="NCBI Taxonomy" id="1323745"/>
    <lineage>
        <taxon>Bacteria</taxon>
        <taxon>Pseudomonadati</taxon>
        <taxon>Pseudomonadota</taxon>
        <taxon>Gammaproteobacteria</taxon>
        <taxon>Chromatiales</taxon>
        <taxon>Chromatiaceae</taxon>
        <taxon>Arsukibacterium</taxon>
    </lineage>
</organism>
<dbReference type="AlphaFoldDB" id="A0A285IM78"/>
<feature type="transmembrane region" description="Helical" evidence="2">
    <location>
        <begin position="130"/>
        <end position="151"/>
    </location>
</feature>
<feature type="transmembrane region" description="Helical" evidence="2">
    <location>
        <begin position="57"/>
        <end position="79"/>
    </location>
</feature>
<dbReference type="Proteomes" id="UP000219353">
    <property type="component" value="Unassembled WGS sequence"/>
</dbReference>
<dbReference type="OrthoDB" id="9781059at2"/>
<reference evidence="5" key="1">
    <citation type="submission" date="2017-09" db="EMBL/GenBank/DDBJ databases">
        <authorList>
            <person name="Varghese N."/>
            <person name="Submissions S."/>
        </authorList>
    </citation>
    <scope>NUCLEOTIDE SEQUENCE [LARGE SCALE GENOMIC DNA]</scope>
    <source>
        <strain evidence="5">CGMCC 1.12461</strain>
    </source>
</reference>
<protein>
    <submittedName>
        <fullName evidence="4">Transcriptional regulator, LytTR family</fullName>
    </submittedName>
</protein>
<feature type="transmembrane region" description="Helical" evidence="2">
    <location>
        <begin position="180"/>
        <end position="197"/>
    </location>
</feature>
<evidence type="ECO:0000259" key="3">
    <source>
        <dbReference type="PROSITE" id="PS50930"/>
    </source>
</evidence>
<dbReference type="PROSITE" id="PS50930">
    <property type="entry name" value="HTH_LYTTR"/>
    <property type="match status" value="1"/>
</dbReference>
<dbReference type="PANTHER" id="PTHR37299:SF1">
    <property type="entry name" value="STAGE 0 SPORULATION PROTEIN A HOMOLOG"/>
    <property type="match status" value="1"/>
</dbReference>
<feature type="transmembrane region" description="Helical" evidence="2">
    <location>
        <begin position="99"/>
        <end position="118"/>
    </location>
</feature>
<feature type="domain" description="HTH LytTR-type" evidence="3">
    <location>
        <begin position="228"/>
        <end position="332"/>
    </location>
</feature>
<dbReference type="Pfam" id="PF04397">
    <property type="entry name" value="LytTR"/>
    <property type="match status" value="1"/>
</dbReference>
<dbReference type="EMBL" id="OBEB01000002">
    <property type="protein sequence ID" value="SNY49105.1"/>
    <property type="molecule type" value="Genomic_DNA"/>
</dbReference>
<accession>A0A285IM78</accession>
<keyword evidence="1" id="KW-0902">Two-component regulatory system</keyword>
<keyword evidence="5" id="KW-1185">Reference proteome</keyword>